<feature type="non-terminal residue" evidence="2">
    <location>
        <position position="180"/>
    </location>
</feature>
<name>A0AA38GFD3_TAXCH</name>
<dbReference type="EMBL" id="JAHRHJ020000003">
    <property type="protein sequence ID" value="KAH9322271.1"/>
    <property type="molecule type" value="Genomic_DNA"/>
</dbReference>
<keyword evidence="3" id="KW-1185">Reference proteome</keyword>
<evidence type="ECO:0000313" key="3">
    <source>
        <dbReference type="Proteomes" id="UP000824469"/>
    </source>
</evidence>
<protein>
    <submittedName>
        <fullName evidence="2">Uncharacterized protein</fullName>
    </submittedName>
</protein>
<accession>A0AA38GFD3</accession>
<feature type="compositionally biased region" description="Polar residues" evidence="1">
    <location>
        <begin position="8"/>
        <end position="19"/>
    </location>
</feature>
<dbReference type="AlphaFoldDB" id="A0AA38GFD3"/>
<reference evidence="2 3" key="1">
    <citation type="journal article" date="2021" name="Nat. Plants">
        <title>The Taxus genome provides insights into paclitaxel biosynthesis.</title>
        <authorList>
            <person name="Xiong X."/>
            <person name="Gou J."/>
            <person name="Liao Q."/>
            <person name="Li Y."/>
            <person name="Zhou Q."/>
            <person name="Bi G."/>
            <person name="Li C."/>
            <person name="Du R."/>
            <person name="Wang X."/>
            <person name="Sun T."/>
            <person name="Guo L."/>
            <person name="Liang H."/>
            <person name="Lu P."/>
            <person name="Wu Y."/>
            <person name="Zhang Z."/>
            <person name="Ro D.K."/>
            <person name="Shang Y."/>
            <person name="Huang S."/>
            <person name="Yan J."/>
        </authorList>
    </citation>
    <scope>NUCLEOTIDE SEQUENCE [LARGE SCALE GENOMIC DNA]</scope>
    <source>
        <strain evidence="2">Ta-2019</strain>
    </source>
</reference>
<proteinExistence type="predicted"/>
<feature type="region of interest" description="Disordered" evidence="1">
    <location>
        <begin position="1"/>
        <end position="55"/>
    </location>
</feature>
<organism evidence="2 3">
    <name type="scientific">Taxus chinensis</name>
    <name type="common">Chinese yew</name>
    <name type="synonym">Taxus wallichiana var. chinensis</name>
    <dbReference type="NCBI Taxonomy" id="29808"/>
    <lineage>
        <taxon>Eukaryota</taxon>
        <taxon>Viridiplantae</taxon>
        <taxon>Streptophyta</taxon>
        <taxon>Embryophyta</taxon>
        <taxon>Tracheophyta</taxon>
        <taxon>Spermatophyta</taxon>
        <taxon>Pinopsida</taxon>
        <taxon>Pinidae</taxon>
        <taxon>Conifers II</taxon>
        <taxon>Cupressales</taxon>
        <taxon>Taxaceae</taxon>
        <taxon>Taxus</taxon>
    </lineage>
</organism>
<sequence>LVPKYRENQLSPSPGNTWDSCDVEARIGRKSTRWSTQHPRQLGHQDAWGTKSRTGRKNEENYLSLVSHGMGHLGQKYARDADQPVWRKSVHFRRFGDICPRQSGTVGKKVRGGRELAGSAETEDFHFGHRGQKYARDAKRQKSREQMESYHVSSLQTGTRKPESSGSEIFVPGSLGHPGQ</sequence>
<feature type="compositionally biased region" description="Basic and acidic residues" evidence="1">
    <location>
        <begin position="134"/>
        <end position="148"/>
    </location>
</feature>
<gene>
    <name evidence="2" type="ORF">KI387_016910</name>
</gene>
<feature type="non-terminal residue" evidence="2">
    <location>
        <position position="1"/>
    </location>
</feature>
<dbReference type="Proteomes" id="UP000824469">
    <property type="component" value="Unassembled WGS sequence"/>
</dbReference>
<evidence type="ECO:0000256" key="1">
    <source>
        <dbReference type="SAM" id="MobiDB-lite"/>
    </source>
</evidence>
<comment type="caution">
    <text evidence="2">The sequence shown here is derived from an EMBL/GenBank/DDBJ whole genome shotgun (WGS) entry which is preliminary data.</text>
</comment>
<feature type="region of interest" description="Disordered" evidence="1">
    <location>
        <begin position="122"/>
        <end position="180"/>
    </location>
</feature>
<feature type="compositionally biased region" description="Polar residues" evidence="1">
    <location>
        <begin position="151"/>
        <end position="167"/>
    </location>
</feature>
<evidence type="ECO:0000313" key="2">
    <source>
        <dbReference type="EMBL" id="KAH9322271.1"/>
    </source>
</evidence>